<evidence type="ECO:0000313" key="2">
    <source>
        <dbReference type="EMBL" id="OAE18724.1"/>
    </source>
</evidence>
<evidence type="ECO:0000313" key="3">
    <source>
        <dbReference type="Proteomes" id="UP000077202"/>
    </source>
</evidence>
<name>A0A176VCX9_MARPO</name>
<feature type="region of interest" description="Disordered" evidence="1">
    <location>
        <begin position="208"/>
        <end position="239"/>
    </location>
</feature>
<evidence type="ECO:0000256" key="1">
    <source>
        <dbReference type="SAM" id="MobiDB-lite"/>
    </source>
</evidence>
<reference evidence="2" key="1">
    <citation type="submission" date="2016-03" db="EMBL/GenBank/DDBJ databases">
        <title>Mechanisms controlling the formation of the plant cell surface in tip-growing cells are functionally conserved among land plants.</title>
        <authorList>
            <person name="Honkanen S."/>
            <person name="Jones V.A."/>
            <person name="Morieri G."/>
            <person name="Champion C."/>
            <person name="Hetherington A.J."/>
            <person name="Kelly S."/>
            <person name="Saint-Marcoux D."/>
            <person name="Proust H."/>
            <person name="Prescott H."/>
            <person name="Dolan L."/>
        </authorList>
    </citation>
    <scope>NUCLEOTIDE SEQUENCE [LARGE SCALE GENOMIC DNA]</scope>
    <source>
        <tissue evidence="2">Whole gametophyte</tissue>
    </source>
</reference>
<dbReference type="AlphaFoldDB" id="A0A176VCX9"/>
<feature type="region of interest" description="Disordered" evidence="1">
    <location>
        <begin position="33"/>
        <end position="62"/>
    </location>
</feature>
<feature type="compositionally biased region" description="Basic and acidic residues" evidence="1">
    <location>
        <begin position="33"/>
        <end position="44"/>
    </location>
</feature>
<dbReference type="EMBL" id="LVLJ01004022">
    <property type="protein sequence ID" value="OAE18724.1"/>
    <property type="molecule type" value="Genomic_DNA"/>
</dbReference>
<gene>
    <name evidence="2" type="ORF">AXG93_4846s1150</name>
</gene>
<organism evidence="2 3">
    <name type="scientific">Marchantia polymorpha subsp. ruderalis</name>
    <dbReference type="NCBI Taxonomy" id="1480154"/>
    <lineage>
        <taxon>Eukaryota</taxon>
        <taxon>Viridiplantae</taxon>
        <taxon>Streptophyta</taxon>
        <taxon>Embryophyta</taxon>
        <taxon>Marchantiophyta</taxon>
        <taxon>Marchantiopsida</taxon>
        <taxon>Marchantiidae</taxon>
        <taxon>Marchantiales</taxon>
        <taxon>Marchantiaceae</taxon>
        <taxon>Marchantia</taxon>
    </lineage>
</organism>
<proteinExistence type="predicted"/>
<keyword evidence="3" id="KW-1185">Reference proteome</keyword>
<sequence length="259" mass="29140">MSGSNSNEVLVKLLRRKYDPDIKDEVSELLKEALRNESSKEPRLSEAGSRSSASPKGCKQRKAVVTATSPHYDIMRDIGAQRPNVTFQQLWENNKAYRKLLTVAMRKPCRLRPTKLLEIYHVENEDLGPSEIEVEICGCIIIKVPIDSGSGVNIMTEETARNLGFHQFEPTPKVLRATLVIYCTNLFGLEKEASPNRPDRALITVPWKKVPHEGETPSTSSGYTSAEDTSSTDEEDWEVSYMECYEIEEEGLVDTAEDD</sequence>
<accession>A0A176VCX9</accession>
<protein>
    <submittedName>
        <fullName evidence="2">Uncharacterized protein</fullName>
    </submittedName>
</protein>
<comment type="caution">
    <text evidence="2">The sequence shown here is derived from an EMBL/GenBank/DDBJ whole genome shotgun (WGS) entry which is preliminary data.</text>
</comment>
<dbReference type="Proteomes" id="UP000077202">
    <property type="component" value="Unassembled WGS sequence"/>
</dbReference>